<reference evidence="3 4" key="1">
    <citation type="journal article" date="2023" name="G3 (Bethesda)">
        <title>A chromosome-length genome assembly and annotation of blackberry (Rubus argutus, cv. 'Hillquist').</title>
        <authorList>
            <person name="Bruna T."/>
            <person name="Aryal R."/>
            <person name="Dudchenko O."/>
            <person name="Sargent D.J."/>
            <person name="Mead D."/>
            <person name="Buti M."/>
            <person name="Cavallini A."/>
            <person name="Hytonen T."/>
            <person name="Andres J."/>
            <person name="Pham M."/>
            <person name="Weisz D."/>
            <person name="Mascagni F."/>
            <person name="Usai G."/>
            <person name="Natali L."/>
            <person name="Bassil N."/>
            <person name="Fernandez G.E."/>
            <person name="Lomsadze A."/>
            <person name="Armour M."/>
            <person name="Olukolu B."/>
            <person name="Poorten T."/>
            <person name="Britton C."/>
            <person name="Davik J."/>
            <person name="Ashrafi H."/>
            <person name="Aiden E.L."/>
            <person name="Borodovsky M."/>
            <person name="Worthington M."/>
        </authorList>
    </citation>
    <scope>NUCLEOTIDE SEQUENCE [LARGE SCALE GENOMIC DNA]</scope>
    <source>
        <strain evidence="3">PI 553951</strain>
    </source>
</reference>
<keyword evidence="2" id="KW-0812">Transmembrane</keyword>
<proteinExistence type="predicted"/>
<sequence>MATTSQTLPNYQPAAGESSSSNPIPEAVLISSSGSIAPFFAVVSVLTVLAFLSCMLGRILTRQDQVALTPVGSVRDRISCSLAWLKSKCRLWCVSADHCHPDVEVGSAKVPVKGFGQDRNDIIAKAKQGDEVTAPPQA</sequence>
<accession>A0AAW1WNH8</accession>
<feature type="compositionally biased region" description="Polar residues" evidence="1">
    <location>
        <begin position="1"/>
        <end position="10"/>
    </location>
</feature>
<dbReference type="PANTHER" id="PTHR33429">
    <property type="entry name" value="OS02G0708000 PROTEIN-RELATED"/>
    <property type="match status" value="1"/>
</dbReference>
<comment type="caution">
    <text evidence="3">The sequence shown here is derived from an EMBL/GenBank/DDBJ whole genome shotgun (WGS) entry which is preliminary data.</text>
</comment>
<keyword evidence="2" id="KW-1133">Transmembrane helix</keyword>
<feature type="region of interest" description="Disordered" evidence="1">
    <location>
        <begin position="1"/>
        <end position="22"/>
    </location>
</feature>
<gene>
    <name evidence="3" type="ORF">M0R45_023454</name>
</gene>
<dbReference type="Proteomes" id="UP001457282">
    <property type="component" value="Unassembled WGS sequence"/>
</dbReference>
<name>A0AAW1WNH8_RUBAR</name>
<protein>
    <submittedName>
        <fullName evidence="3">Uncharacterized protein</fullName>
    </submittedName>
</protein>
<keyword evidence="2" id="KW-0472">Membrane</keyword>
<evidence type="ECO:0000256" key="2">
    <source>
        <dbReference type="SAM" id="Phobius"/>
    </source>
</evidence>
<feature type="transmembrane region" description="Helical" evidence="2">
    <location>
        <begin position="36"/>
        <end position="56"/>
    </location>
</feature>
<dbReference type="EMBL" id="JBEDUW010000005">
    <property type="protein sequence ID" value="KAK9926212.1"/>
    <property type="molecule type" value="Genomic_DNA"/>
</dbReference>
<evidence type="ECO:0000313" key="4">
    <source>
        <dbReference type="Proteomes" id="UP001457282"/>
    </source>
</evidence>
<dbReference type="PANTHER" id="PTHR33429:SF23">
    <property type="entry name" value="OS02G0709350 PROTEIN"/>
    <property type="match status" value="1"/>
</dbReference>
<evidence type="ECO:0000313" key="3">
    <source>
        <dbReference type="EMBL" id="KAK9926212.1"/>
    </source>
</evidence>
<keyword evidence="4" id="KW-1185">Reference proteome</keyword>
<dbReference type="AlphaFoldDB" id="A0AAW1WNH8"/>
<organism evidence="3 4">
    <name type="scientific">Rubus argutus</name>
    <name type="common">Southern blackberry</name>
    <dbReference type="NCBI Taxonomy" id="59490"/>
    <lineage>
        <taxon>Eukaryota</taxon>
        <taxon>Viridiplantae</taxon>
        <taxon>Streptophyta</taxon>
        <taxon>Embryophyta</taxon>
        <taxon>Tracheophyta</taxon>
        <taxon>Spermatophyta</taxon>
        <taxon>Magnoliopsida</taxon>
        <taxon>eudicotyledons</taxon>
        <taxon>Gunneridae</taxon>
        <taxon>Pentapetalae</taxon>
        <taxon>rosids</taxon>
        <taxon>fabids</taxon>
        <taxon>Rosales</taxon>
        <taxon>Rosaceae</taxon>
        <taxon>Rosoideae</taxon>
        <taxon>Rosoideae incertae sedis</taxon>
        <taxon>Rubus</taxon>
    </lineage>
</organism>
<evidence type="ECO:0000256" key="1">
    <source>
        <dbReference type="SAM" id="MobiDB-lite"/>
    </source>
</evidence>